<sequence>MARSTVLFIAILVAIIHVCSALVPGYYMIQFKGDFLTDPKQDGEYVYLSQQRSDRSQIWEVSPHQFNEYTISNSKTDLYLTFGGTPYPELDLLVSSGRRTWKLSPASNGGYFIETSDPYMGTSLLAEKSSKFWPPHVALAMPRKDQRQIWKFIPTRAFDEQPRQHLLPYKKAGLCHS</sequence>
<dbReference type="Proteomes" id="UP000780801">
    <property type="component" value="Unassembled WGS sequence"/>
</dbReference>
<feature type="chain" id="PRO_5040419950" description="Ricin B lectin domain-containing protein" evidence="1">
    <location>
        <begin position="22"/>
        <end position="177"/>
    </location>
</feature>
<evidence type="ECO:0000256" key="1">
    <source>
        <dbReference type="SAM" id="SignalP"/>
    </source>
</evidence>
<protein>
    <recommendedName>
        <fullName evidence="4">Ricin B lectin domain-containing protein</fullName>
    </recommendedName>
</protein>
<dbReference type="Gene3D" id="2.80.10.50">
    <property type="match status" value="1"/>
</dbReference>
<gene>
    <name evidence="2" type="ORF">BGW38_007583</name>
</gene>
<comment type="caution">
    <text evidence="2">The sequence shown here is derived from an EMBL/GenBank/DDBJ whole genome shotgun (WGS) entry which is preliminary data.</text>
</comment>
<dbReference type="SUPFAM" id="SSF50370">
    <property type="entry name" value="Ricin B-like lectins"/>
    <property type="match status" value="1"/>
</dbReference>
<dbReference type="InterPro" id="IPR035992">
    <property type="entry name" value="Ricin_B-like_lectins"/>
</dbReference>
<name>A0A9P6G0K8_9FUNG</name>
<dbReference type="EMBL" id="JAABOA010000501">
    <property type="protein sequence ID" value="KAF9584105.1"/>
    <property type="molecule type" value="Genomic_DNA"/>
</dbReference>
<evidence type="ECO:0000313" key="2">
    <source>
        <dbReference type="EMBL" id="KAF9584105.1"/>
    </source>
</evidence>
<organism evidence="2 3">
    <name type="scientific">Lunasporangiospora selenospora</name>
    <dbReference type="NCBI Taxonomy" id="979761"/>
    <lineage>
        <taxon>Eukaryota</taxon>
        <taxon>Fungi</taxon>
        <taxon>Fungi incertae sedis</taxon>
        <taxon>Mucoromycota</taxon>
        <taxon>Mortierellomycotina</taxon>
        <taxon>Mortierellomycetes</taxon>
        <taxon>Mortierellales</taxon>
        <taxon>Mortierellaceae</taxon>
        <taxon>Lunasporangiospora</taxon>
    </lineage>
</organism>
<keyword evidence="3" id="KW-1185">Reference proteome</keyword>
<proteinExistence type="predicted"/>
<reference evidence="2" key="1">
    <citation type="journal article" date="2020" name="Fungal Divers.">
        <title>Resolving the Mortierellaceae phylogeny through synthesis of multi-gene phylogenetics and phylogenomics.</title>
        <authorList>
            <person name="Vandepol N."/>
            <person name="Liber J."/>
            <person name="Desiro A."/>
            <person name="Na H."/>
            <person name="Kennedy M."/>
            <person name="Barry K."/>
            <person name="Grigoriev I.V."/>
            <person name="Miller A.N."/>
            <person name="O'Donnell K."/>
            <person name="Stajich J.E."/>
            <person name="Bonito G."/>
        </authorList>
    </citation>
    <scope>NUCLEOTIDE SEQUENCE</scope>
    <source>
        <strain evidence="2">KOD1015</strain>
    </source>
</reference>
<keyword evidence="1" id="KW-0732">Signal</keyword>
<dbReference type="AlphaFoldDB" id="A0A9P6G0K8"/>
<evidence type="ECO:0008006" key="4">
    <source>
        <dbReference type="Google" id="ProtNLM"/>
    </source>
</evidence>
<evidence type="ECO:0000313" key="3">
    <source>
        <dbReference type="Proteomes" id="UP000780801"/>
    </source>
</evidence>
<accession>A0A9P6G0K8</accession>
<feature type="signal peptide" evidence="1">
    <location>
        <begin position="1"/>
        <end position="21"/>
    </location>
</feature>